<reference evidence="1" key="1">
    <citation type="submission" date="2023-10" db="EMBL/GenBank/DDBJ databases">
        <authorList>
            <person name="Rodriguez Cubillos JULIANA M."/>
            <person name="De Vega J."/>
        </authorList>
    </citation>
    <scope>NUCLEOTIDE SEQUENCE</scope>
</reference>
<accession>A0ACB0JCS4</accession>
<evidence type="ECO:0000313" key="1">
    <source>
        <dbReference type="EMBL" id="CAJ2642484.1"/>
    </source>
</evidence>
<organism evidence="1 2">
    <name type="scientific">Trifolium pratense</name>
    <name type="common">Red clover</name>
    <dbReference type="NCBI Taxonomy" id="57577"/>
    <lineage>
        <taxon>Eukaryota</taxon>
        <taxon>Viridiplantae</taxon>
        <taxon>Streptophyta</taxon>
        <taxon>Embryophyta</taxon>
        <taxon>Tracheophyta</taxon>
        <taxon>Spermatophyta</taxon>
        <taxon>Magnoliopsida</taxon>
        <taxon>eudicotyledons</taxon>
        <taxon>Gunneridae</taxon>
        <taxon>Pentapetalae</taxon>
        <taxon>rosids</taxon>
        <taxon>fabids</taxon>
        <taxon>Fabales</taxon>
        <taxon>Fabaceae</taxon>
        <taxon>Papilionoideae</taxon>
        <taxon>50 kb inversion clade</taxon>
        <taxon>NPAAA clade</taxon>
        <taxon>Hologalegina</taxon>
        <taxon>IRL clade</taxon>
        <taxon>Trifolieae</taxon>
        <taxon>Trifolium</taxon>
    </lineage>
</organism>
<name>A0ACB0JCS4_TRIPR</name>
<keyword evidence="2" id="KW-1185">Reference proteome</keyword>
<gene>
    <name evidence="1" type="ORF">MILVUS5_LOCUS11957</name>
</gene>
<comment type="caution">
    <text evidence="1">The sequence shown here is derived from an EMBL/GenBank/DDBJ whole genome shotgun (WGS) entry which is preliminary data.</text>
</comment>
<dbReference type="EMBL" id="CASHSV030000034">
    <property type="protein sequence ID" value="CAJ2642484.1"/>
    <property type="molecule type" value="Genomic_DNA"/>
</dbReference>
<dbReference type="Proteomes" id="UP001177021">
    <property type="component" value="Unassembled WGS sequence"/>
</dbReference>
<sequence length="119" mass="13659">MCVVALASGKQRLIYYSFNLRIKTKLQPLDKKDAERKKTAEFKTSLEGRGINVIRIQLRNGRMGFGVVLLEIACGKKAIHHHELKGELSLVEWVWELYGLRNITTAVDTMLYGQFHVKE</sequence>
<evidence type="ECO:0000313" key="2">
    <source>
        <dbReference type="Proteomes" id="UP001177021"/>
    </source>
</evidence>
<protein>
    <submittedName>
        <fullName evidence="1">Uncharacterized protein</fullName>
    </submittedName>
</protein>
<proteinExistence type="predicted"/>